<dbReference type="KEGG" id="ttu:TERTU_2700"/>
<accession>C5BM17</accession>
<keyword evidence="2" id="KW-1185">Reference proteome</keyword>
<evidence type="ECO:0000313" key="2">
    <source>
        <dbReference type="Proteomes" id="UP000009080"/>
    </source>
</evidence>
<gene>
    <name evidence="1" type="ordered locus">TERTU_2700</name>
</gene>
<evidence type="ECO:0000313" key="1">
    <source>
        <dbReference type="EMBL" id="ACR11702.1"/>
    </source>
</evidence>
<organism evidence="1 2">
    <name type="scientific">Teredinibacter turnerae (strain ATCC 39867 / T7901)</name>
    <dbReference type="NCBI Taxonomy" id="377629"/>
    <lineage>
        <taxon>Bacteria</taxon>
        <taxon>Pseudomonadati</taxon>
        <taxon>Pseudomonadota</taxon>
        <taxon>Gammaproteobacteria</taxon>
        <taxon>Cellvibrionales</taxon>
        <taxon>Cellvibrionaceae</taxon>
        <taxon>Teredinibacter</taxon>
    </lineage>
</organism>
<sequence>MKILKPQQALSYTYRDKRTEKRSKFVLTKNDEPSRDVHYIPKRAIAPLSKDWEKSN</sequence>
<reference evidence="1 2" key="1">
    <citation type="journal article" date="2009" name="PLoS ONE">
        <title>The complete genome of Teredinibacter turnerae T7901: an intracellular endosymbiont of marine wood-boring bivalves (shipworms).</title>
        <authorList>
            <person name="Yang J.C."/>
            <person name="Madupu R."/>
            <person name="Durkin A.S."/>
            <person name="Ekborg N.A."/>
            <person name="Pedamallu C.S."/>
            <person name="Hostetler J.B."/>
            <person name="Radune D."/>
            <person name="Toms B.S."/>
            <person name="Henrissat B."/>
            <person name="Coutinho P.M."/>
            <person name="Schwarz S."/>
            <person name="Field L."/>
            <person name="Trindade-Silva A.E."/>
            <person name="Soares C.A.G."/>
            <person name="Elshahawi S."/>
            <person name="Hanora A."/>
            <person name="Schmidt E.W."/>
            <person name="Haygood M.G."/>
            <person name="Posfai J."/>
            <person name="Benner J."/>
            <person name="Madinger C."/>
            <person name="Nove J."/>
            <person name="Anton B."/>
            <person name="Chaudhary K."/>
            <person name="Foster J."/>
            <person name="Holman A."/>
            <person name="Kumar S."/>
            <person name="Lessard P.A."/>
            <person name="Luyten Y.A."/>
            <person name="Slatko B."/>
            <person name="Wood N."/>
            <person name="Wu B."/>
            <person name="Teplitski M."/>
            <person name="Mougous J.D."/>
            <person name="Ward N."/>
            <person name="Eisen J.A."/>
            <person name="Badger J.H."/>
            <person name="Distel D.L."/>
        </authorList>
    </citation>
    <scope>NUCLEOTIDE SEQUENCE [LARGE SCALE GENOMIC DNA]</scope>
    <source>
        <strain evidence="2">ATCC 39867 / T7901</strain>
    </source>
</reference>
<name>C5BM17_TERTT</name>
<dbReference type="EMBL" id="CP001614">
    <property type="protein sequence ID" value="ACR11702.1"/>
    <property type="molecule type" value="Genomic_DNA"/>
</dbReference>
<dbReference type="HOGENOM" id="CLU_3012782_0_0_6"/>
<proteinExistence type="predicted"/>
<dbReference type="Proteomes" id="UP000009080">
    <property type="component" value="Chromosome"/>
</dbReference>
<protein>
    <submittedName>
        <fullName evidence="1">Uncharacterized protein</fullName>
    </submittedName>
</protein>
<dbReference type="AlphaFoldDB" id="C5BM17"/>